<dbReference type="AlphaFoldDB" id="A0A9D2M8Q0"/>
<evidence type="ECO:0000313" key="1">
    <source>
        <dbReference type="EMBL" id="HJB56245.1"/>
    </source>
</evidence>
<organism evidence="1 2">
    <name type="scientific">Candidatus Flavonifractor intestinipullorum</name>
    <dbReference type="NCBI Taxonomy" id="2838587"/>
    <lineage>
        <taxon>Bacteria</taxon>
        <taxon>Bacillati</taxon>
        <taxon>Bacillota</taxon>
        <taxon>Clostridia</taxon>
        <taxon>Eubacteriales</taxon>
        <taxon>Oscillospiraceae</taxon>
        <taxon>Flavonifractor</taxon>
    </lineage>
</organism>
<sequence length="191" mass="21986">MDNYIITIGRQFGSLGRAIARETADLLSIQYYDRDIVEEVAKRMKQPVKVISEVEEEAKSRFGVFGKMLFPLGDGTRELQDRTFFVQECVLRDFADRGPCILVGRCADYVMQGRENLLRVFIYAPKEARIRNCVEQLHMDREQAYKMRADVDRARARYHERYAGYPVMDPEHFDVMMNSDLLGVSGSAAAL</sequence>
<dbReference type="InterPro" id="IPR027417">
    <property type="entry name" value="P-loop_NTPase"/>
</dbReference>
<dbReference type="Pfam" id="PF13189">
    <property type="entry name" value="Cytidylate_kin2"/>
    <property type="match status" value="1"/>
</dbReference>
<evidence type="ECO:0000313" key="2">
    <source>
        <dbReference type="Proteomes" id="UP000824208"/>
    </source>
</evidence>
<reference evidence="1" key="2">
    <citation type="submission" date="2021-04" db="EMBL/GenBank/DDBJ databases">
        <authorList>
            <person name="Gilroy R."/>
        </authorList>
    </citation>
    <scope>NUCLEOTIDE SEQUENCE</scope>
    <source>
        <strain evidence="1">CHK189-11263</strain>
    </source>
</reference>
<dbReference type="Gene3D" id="3.40.50.300">
    <property type="entry name" value="P-loop containing nucleotide triphosphate hydrolases"/>
    <property type="match status" value="1"/>
</dbReference>
<feature type="non-terminal residue" evidence="1">
    <location>
        <position position="191"/>
    </location>
</feature>
<dbReference type="GO" id="GO:0016301">
    <property type="term" value="F:kinase activity"/>
    <property type="evidence" value="ECO:0007669"/>
    <property type="project" value="UniProtKB-KW"/>
</dbReference>
<name>A0A9D2M8Q0_9FIRM</name>
<accession>A0A9D2M8Q0</accession>
<keyword evidence="1" id="KW-0418">Kinase</keyword>
<comment type="caution">
    <text evidence="1">The sequence shown here is derived from an EMBL/GenBank/DDBJ whole genome shotgun (WGS) entry which is preliminary data.</text>
</comment>
<dbReference type="Proteomes" id="UP000824208">
    <property type="component" value="Unassembled WGS sequence"/>
</dbReference>
<proteinExistence type="predicted"/>
<keyword evidence="1" id="KW-0808">Transferase</keyword>
<dbReference type="EMBL" id="DWYC01000017">
    <property type="protein sequence ID" value="HJB56245.1"/>
    <property type="molecule type" value="Genomic_DNA"/>
</dbReference>
<protein>
    <submittedName>
        <fullName evidence="1">Cytidylate kinase-like family protein</fullName>
    </submittedName>
</protein>
<gene>
    <name evidence="1" type="ORF">H9714_01695</name>
</gene>
<reference evidence="1" key="1">
    <citation type="journal article" date="2021" name="PeerJ">
        <title>Extensive microbial diversity within the chicken gut microbiome revealed by metagenomics and culture.</title>
        <authorList>
            <person name="Gilroy R."/>
            <person name="Ravi A."/>
            <person name="Getino M."/>
            <person name="Pursley I."/>
            <person name="Horton D.L."/>
            <person name="Alikhan N.F."/>
            <person name="Baker D."/>
            <person name="Gharbi K."/>
            <person name="Hall N."/>
            <person name="Watson M."/>
            <person name="Adriaenssens E.M."/>
            <person name="Foster-Nyarko E."/>
            <person name="Jarju S."/>
            <person name="Secka A."/>
            <person name="Antonio M."/>
            <person name="Oren A."/>
            <person name="Chaudhuri R.R."/>
            <person name="La Ragione R."/>
            <person name="Hildebrand F."/>
            <person name="Pallen M.J."/>
        </authorList>
    </citation>
    <scope>NUCLEOTIDE SEQUENCE</scope>
    <source>
        <strain evidence="1">CHK189-11263</strain>
    </source>
</reference>